<sequence length="144" mass="15171">MRSSESRGGGSDAPSTGDRGGGGSSHSSSTTKPPSSHSSSSHSNKMVERGRLVSKGGVRLLGQYGSLLGVCMSGSWVCVCQALGCAYVWLLHVCMAGSWVYVCLVSTCIGVLVDVKLLLVCYIWMYMCSSGSPNCLETQELKVH</sequence>
<feature type="region of interest" description="Disordered" evidence="1">
    <location>
        <begin position="1"/>
        <end position="47"/>
    </location>
</feature>
<accession>A0A8D8QKD7</accession>
<organism evidence="3">
    <name type="scientific">Cacopsylla melanoneura</name>
    <dbReference type="NCBI Taxonomy" id="428564"/>
    <lineage>
        <taxon>Eukaryota</taxon>
        <taxon>Metazoa</taxon>
        <taxon>Ecdysozoa</taxon>
        <taxon>Arthropoda</taxon>
        <taxon>Hexapoda</taxon>
        <taxon>Insecta</taxon>
        <taxon>Pterygota</taxon>
        <taxon>Neoptera</taxon>
        <taxon>Paraneoptera</taxon>
        <taxon>Hemiptera</taxon>
        <taxon>Sternorrhyncha</taxon>
        <taxon>Psylloidea</taxon>
        <taxon>Psyllidae</taxon>
        <taxon>Psyllinae</taxon>
        <taxon>Cacopsylla</taxon>
    </lineage>
</organism>
<feature type="transmembrane region" description="Helical" evidence="2">
    <location>
        <begin position="67"/>
        <end position="92"/>
    </location>
</feature>
<reference evidence="3" key="1">
    <citation type="submission" date="2021-05" db="EMBL/GenBank/DDBJ databases">
        <authorList>
            <person name="Alioto T."/>
            <person name="Alioto T."/>
            <person name="Gomez Garrido J."/>
        </authorList>
    </citation>
    <scope>NUCLEOTIDE SEQUENCE</scope>
</reference>
<feature type="compositionally biased region" description="Low complexity" evidence="1">
    <location>
        <begin position="25"/>
        <end position="43"/>
    </location>
</feature>
<dbReference type="EMBL" id="HBUF01083082">
    <property type="protein sequence ID" value="CAG6633580.1"/>
    <property type="molecule type" value="Transcribed_RNA"/>
</dbReference>
<dbReference type="AlphaFoldDB" id="A0A8D8QKD7"/>
<evidence type="ECO:0000256" key="2">
    <source>
        <dbReference type="SAM" id="Phobius"/>
    </source>
</evidence>
<evidence type="ECO:0000313" key="3">
    <source>
        <dbReference type="EMBL" id="CAG6633580.1"/>
    </source>
</evidence>
<keyword evidence="2" id="KW-0472">Membrane</keyword>
<keyword evidence="2" id="KW-1133">Transmembrane helix</keyword>
<feature type="transmembrane region" description="Helical" evidence="2">
    <location>
        <begin position="98"/>
        <end position="124"/>
    </location>
</feature>
<evidence type="ECO:0000256" key="1">
    <source>
        <dbReference type="SAM" id="MobiDB-lite"/>
    </source>
</evidence>
<name>A0A8D8QKD7_9HEMI</name>
<keyword evidence="2" id="KW-0812">Transmembrane</keyword>
<protein>
    <submittedName>
        <fullName evidence="3">Uncharacterized protein</fullName>
    </submittedName>
</protein>
<proteinExistence type="predicted"/>